<dbReference type="InterPro" id="IPR009071">
    <property type="entry name" value="HMG_box_dom"/>
</dbReference>
<evidence type="ECO:0000313" key="7">
    <source>
        <dbReference type="Ensembl" id="ENSTRUP00000058534.1"/>
    </source>
</evidence>
<feature type="compositionally biased region" description="Polar residues" evidence="5">
    <location>
        <begin position="193"/>
        <end position="204"/>
    </location>
</feature>
<feature type="region of interest" description="Disordered" evidence="5">
    <location>
        <begin position="64"/>
        <end position="117"/>
    </location>
</feature>
<keyword evidence="3 4" id="KW-0539">Nucleus</keyword>
<name>A0A674MC14_TAKRU</name>
<dbReference type="PANTHER" id="PTHR45781:SF5">
    <property type="entry name" value="TOX HIGH MOBILITY GROUP BOX FAMILY MEMBER 2"/>
    <property type="match status" value="1"/>
</dbReference>
<feature type="compositionally biased region" description="Polar residues" evidence="5">
    <location>
        <begin position="362"/>
        <end position="378"/>
    </location>
</feature>
<dbReference type="SMART" id="SM00398">
    <property type="entry name" value="HMG"/>
    <property type="match status" value="1"/>
</dbReference>
<reference evidence="7" key="2">
    <citation type="submission" date="2025-08" db="UniProtKB">
        <authorList>
            <consortium name="Ensembl"/>
        </authorList>
    </citation>
    <scope>IDENTIFICATION</scope>
</reference>
<dbReference type="Proteomes" id="UP000005226">
    <property type="component" value="Chromosome 19"/>
</dbReference>
<keyword evidence="2 4" id="KW-0238">DNA-binding</keyword>
<dbReference type="PANTHER" id="PTHR45781">
    <property type="entry name" value="AGAP000281-PA"/>
    <property type="match status" value="1"/>
</dbReference>
<feature type="compositionally biased region" description="Basic and acidic residues" evidence="5">
    <location>
        <begin position="253"/>
        <end position="265"/>
    </location>
</feature>
<feature type="compositionally biased region" description="Polar residues" evidence="5">
    <location>
        <begin position="419"/>
        <end position="442"/>
    </location>
</feature>
<dbReference type="GeneTree" id="ENSGT00940000158764"/>
<evidence type="ECO:0000256" key="5">
    <source>
        <dbReference type="SAM" id="MobiDB-lite"/>
    </source>
</evidence>
<keyword evidence="8" id="KW-1185">Reference proteome</keyword>
<dbReference type="Gene3D" id="1.10.30.10">
    <property type="entry name" value="High mobility group box domain"/>
    <property type="match status" value="1"/>
</dbReference>
<evidence type="ECO:0000256" key="2">
    <source>
        <dbReference type="ARBA" id="ARBA00023125"/>
    </source>
</evidence>
<dbReference type="GO" id="GO:0031490">
    <property type="term" value="F:chromatin DNA binding"/>
    <property type="evidence" value="ECO:0007669"/>
    <property type="project" value="TreeGrafter"/>
</dbReference>
<dbReference type="PRINTS" id="PR00886">
    <property type="entry name" value="HIGHMOBLTY12"/>
</dbReference>
<comment type="subcellular location">
    <subcellularLocation>
        <location evidence="1">Nucleus</location>
    </subcellularLocation>
</comment>
<feature type="compositionally biased region" description="Pro residues" evidence="5">
    <location>
        <begin position="107"/>
        <end position="117"/>
    </location>
</feature>
<protein>
    <submittedName>
        <fullName evidence="7">TOX high mobility group box family member 2</fullName>
    </submittedName>
</protein>
<evidence type="ECO:0000259" key="6">
    <source>
        <dbReference type="PROSITE" id="PS50118"/>
    </source>
</evidence>
<evidence type="ECO:0000256" key="3">
    <source>
        <dbReference type="ARBA" id="ARBA00023242"/>
    </source>
</evidence>
<dbReference type="GO" id="GO:0006357">
    <property type="term" value="P:regulation of transcription by RNA polymerase II"/>
    <property type="evidence" value="ECO:0007669"/>
    <property type="project" value="TreeGrafter"/>
</dbReference>
<reference evidence="7 8" key="1">
    <citation type="journal article" date="2011" name="Genome Biol. Evol.">
        <title>Integration of the genetic map and genome assembly of fugu facilitates insights into distinct features of genome evolution in teleosts and mammals.</title>
        <authorList>
            <person name="Kai W."/>
            <person name="Kikuchi K."/>
            <person name="Tohari S."/>
            <person name="Chew A.K."/>
            <person name="Tay A."/>
            <person name="Fujiwara A."/>
            <person name="Hosoya S."/>
            <person name="Suetake H."/>
            <person name="Naruse K."/>
            <person name="Brenner S."/>
            <person name="Suzuki Y."/>
            <person name="Venkatesh B."/>
        </authorList>
    </citation>
    <scope>NUCLEOTIDE SEQUENCE [LARGE SCALE GENOMIC DNA]</scope>
</reference>
<sequence length="556" mass="60250">MMEVIVVPSRDGIRLAPENPGSTKKSRYGAVDRGVRLYSSLPMRPNPDGKRLPSTGFDGDNMYMNENNHEFISPNQSYTGQTGGSGGGGSGTAGGNGPRDEDYEIPPITPPNHPEPPPLHLMEHDSTGYLCHSLPHNGLINPYSYPELPTLMMSNMLAQESHLVSNQMPSMQEMALHHHQLQHHHHLPDGSHYNRNQALINSSPPILPNPMSALTQLNLQVSRGALPHGSPSPPGSKSATPSPSSSNQEEEAEAHLKMTAEKRPSSDMMKPKPKPQKKKKKKDPNEPTKPVSAYALFFRDTQAAIKGQNPNATFGDVSKIVASMWDGLGEEQKQSYKRKTEAAKKEYLKALAAYRASLVSKTNNDPVETKSAQTSQPSPHMMPANPLYSVQPSSPYLSPGAFPLADLQSYAGHAPRHALSQTLSQSQMLPSISASPPSSFQISPPLHPHQQFSLHQSSLLNQPIGMQQVQSQPITPHQMGLQASLHSPPPGQQGFSHLQSEYQKSIGGSQSPGAPGPGPGPGVPHGHDWESEYCNRECGSHCSGSMIGRDKPLYLT</sequence>
<gene>
    <name evidence="7" type="primary">tox2</name>
</gene>
<accession>A0A674MC14</accession>
<feature type="region of interest" description="Disordered" evidence="5">
    <location>
        <begin position="223"/>
        <end position="290"/>
    </location>
</feature>
<feature type="domain" description="HMG box" evidence="6">
    <location>
        <begin position="287"/>
        <end position="355"/>
    </location>
</feature>
<dbReference type="PROSITE" id="PS50118">
    <property type="entry name" value="HMG_BOX_2"/>
    <property type="match status" value="1"/>
</dbReference>
<feature type="region of interest" description="Disordered" evidence="5">
    <location>
        <begin position="362"/>
        <end position="381"/>
    </location>
</feature>
<feature type="region of interest" description="Disordered" evidence="5">
    <location>
        <begin position="177"/>
        <end position="211"/>
    </location>
</feature>
<evidence type="ECO:0000313" key="8">
    <source>
        <dbReference type="Proteomes" id="UP000005226"/>
    </source>
</evidence>
<dbReference type="Pfam" id="PF00505">
    <property type="entry name" value="HMG_box"/>
    <property type="match status" value="1"/>
</dbReference>
<feature type="region of interest" description="Disordered" evidence="5">
    <location>
        <begin position="467"/>
        <end position="528"/>
    </location>
</feature>
<feature type="compositionally biased region" description="Polar residues" evidence="5">
    <location>
        <begin position="493"/>
        <end position="503"/>
    </location>
</feature>
<reference evidence="7" key="3">
    <citation type="submission" date="2025-09" db="UniProtKB">
        <authorList>
            <consortium name="Ensembl"/>
        </authorList>
    </citation>
    <scope>IDENTIFICATION</scope>
</reference>
<feature type="compositionally biased region" description="Basic residues" evidence="5">
    <location>
        <begin position="177"/>
        <end position="186"/>
    </location>
</feature>
<organism evidence="7 8">
    <name type="scientific">Takifugu rubripes</name>
    <name type="common">Japanese pufferfish</name>
    <name type="synonym">Fugu rubripes</name>
    <dbReference type="NCBI Taxonomy" id="31033"/>
    <lineage>
        <taxon>Eukaryota</taxon>
        <taxon>Metazoa</taxon>
        <taxon>Chordata</taxon>
        <taxon>Craniata</taxon>
        <taxon>Vertebrata</taxon>
        <taxon>Euteleostomi</taxon>
        <taxon>Actinopterygii</taxon>
        <taxon>Neopterygii</taxon>
        <taxon>Teleostei</taxon>
        <taxon>Neoteleostei</taxon>
        <taxon>Acanthomorphata</taxon>
        <taxon>Eupercaria</taxon>
        <taxon>Tetraodontiformes</taxon>
        <taxon>Tetradontoidea</taxon>
        <taxon>Tetraodontidae</taxon>
        <taxon>Takifugu</taxon>
    </lineage>
</organism>
<dbReference type="Ensembl" id="ENSTRUT00000075044.1">
    <property type="protein sequence ID" value="ENSTRUP00000058534.1"/>
    <property type="gene ID" value="ENSTRUG00000012424.3"/>
</dbReference>
<dbReference type="InterPro" id="IPR036910">
    <property type="entry name" value="HMG_box_dom_sf"/>
</dbReference>
<feature type="compositionally biased region" description="Basic residues" evidence="5">
    <location>
        <begin position="271"/>
        <end position="282"/>
    </location>
</feature>
<feature type="compositionally biased region" description="Gly residues" evidence="5">
    <location>
        <begin position="81"/>
        <end position="97"/>
    </location>
</feature>
<dbReference type="FunFam" id="1.10.30.10:FF:000005">
    <property type="entry name" value="TOX high mobility group box family member 3"/>
    <property type="match status" value="1"/>
</dbReference>
<dbReference type="InterPro" id="IPR051365">
    <property type="entry name" value="TOX_HMG-box_domain"/>
</dbReference>
<feature type="DNA-binding region" description="HMG box" evidence="4">
    <location>
        <begin position="287"/>
        <end position="355"/>
    </location>
</feature>
<feature type="compositionally biased region" description="Low complexity" evidence="5">
    <location>
        <begin position="235"/>
        <end position="246"/>
    </location>
</feature>
<dbReference type="AlphaFoldDB" id="A0A674MC14"/>
<dbReference type="SUPFAM" id="SSF47095">
    <property type="entry name" value="HMG-box"/>
    <property type="match status" value="1"/>
</dbReference>
<feature type="region of interest" description="Disordered" evidence="5">
    <location>
        <begin position="418"/>
        <end position="452"/>
    </location>
</feature>
<evidence type="ECO:0000256" key="4">
    <source>
        <dbReference type="PROSITE-ProRule" id="PRU00267"/>
    </source>
</evidence>
<dbReference type="CDD" id="cd21995">
    <property type="entry name" value="HMG-box_TOX-like"/>
    <property type="match status" value="1"/>
</dbReference>
<proteinExistence type="predicted"/>
<evidence type="ECO:0000256" key="1">
    <source>
        <dbReference type="ARBA" id="ARBA00004123"/>
    </source>
</evidence>
<dbReference type="GO" id="GO:0005634">
    <property type="term" value="C:nucleus"/>
    <property type="evidence" value="ECO:0007669"/>
    <property type="project" value="UniProtKB-SubCell"/>
</dbReference>